<proteinExistence type="predicted"/>
<evidence type="ECO:0000313" key="2">
    <source>
        <dbReference type="EMBL" id="GLS74605.1"/>
    </source>
</evidence>
<feature type="region of interest" description="Disordered" evidence="1">
    <location>
        <begin position="1"/>
        <end position="59"/>
    </location>
</feature>
<sequence>MLAAFDRVIERPAGNSAQAGIRSDHKAAEAGDADAAALPANHQSVGHKAVDQSIPPRLS</sequence>
<dbReference type="EMBL" id="BSPL01000040">
    <property type="protein sequence ID" value="GLS74605.1"/>
    <property type="molecule type" value="Genomic_DNA"/>
</dbReference>
<organism evidence="2 3">
    <name type="scientific">Methylobacterium tardum</name>
    <dbReference type="NCBI Taxonomy" id="374432"/>
    <lineage>
        <taxon>Bacteria</taxon>
        <taxon>Pseudomonadati</taxon>
        <taxon>Pseudomonadota</taxon>
        <taxon>Alphaproteobacteria</taxon>
        <taxon>Hyphomicrobiales</taxon>
        <taxon>Methylobacteriaceae</taxon>
        <taxon>Methylobacterium</taxon>
    </lineage>
</organism>
<comment type="caution">
    <text evidence="2">The sequence shown here is derived from an EMBL/GenBank/DDBJ whole genome shotgun (WGS) entry which is preliminary data.</text>
</comment>
<name>A0AA37WV28_9HYPH</name>
<reference evidence="3" key="1">
    <citation type="journal article" date="2019" name="Int. J. Syst. Evol. Microbiol.">
        <title>The Global Catalogue of Microorganisms (GCM) 10K type strain sequencing project: providing services to taxonomists for standard genome sequencing and annotation.</title>
        <authorList>
            <consortium name="The Broad Institute Genomics Platform"/>
            <consortium name="The Broad Institute Genome Sequencing Center for Infectious Disease"/>
            <person name="Wu L."/>
            <person name="Ma J."/>
        </authorList>
    </citation>
    <scope>NUCLEOTIDE SEQUENCE [LARGE SCALE GENOMIC DNA]</scope>
    <source>
        <strain evidence="3">NBRC 103632</strain>
    </source>
</reference>
<dbReference type="Proteomes" id="UP001157440">
    <property type="component" value="Unassembled WGS sequence"/>
</dbReference>
<keyword evidence="3" id="KW-1185">Reference proteome</keyword>
<accession>A0AA37WV28</accession>
<gene>
    <name evidence="2" type="ORF">GCM10007890_66230</name>
</gene>
<dbReference type="AlphaFoldDB" id="A0AA37WV28"/>
<evidence type="ECO:0000313" key="3">
    <source>
        <dbReference type="Proteomes" id="UP001157440"/>
    </source>
</evidence>
<evidence type="ECO:0000256" key="1">
    <source>
        <dbReference type="SAM" id="MobiDB-lite"/>
    </source>
</evidence>
<dbReference type="RefSeq" id="WP_238200153.1">
    <property type="nucleotide sequence ID" value="NZ_BPQZ01000064.1"/>
</dbReference>
<protein>
    <submittedName>
        <fullName evidence="2">Uncharacterized protein</fullName>
    </submittedName>
</protein>